<dbReference type="InterPro" id="IPR029044">
    <property type="entry name" value="Nucleotide-diphossugar_trans"/>
</dbReference>
<accession>A0A0F5IUK3</accession>
<proteinExistence type="predicted"/>
<protein>
    <submittedName>
        <fullName evidence="2">Uncharacterized protein</fullName>
    </submittedName>
</protein>
<keyword evidence="1" id="KW-0812">Transmembrane</keyword>
<keyword evidence="1" id="KW-1133">Transmembrane helix</keyword>
<feature type="transmembrane region" description="Helical" evidence="1">
    <location>
        <begin position="176"/>
        <end position="195"/>
    </location>
</feature>
<keyword evidence="3" id="KW-1185">Reference proteome</keyword>
<dbReference type="Proteomes" id="UP000033035">
    <property type="component" value="Unassembled WGS sequence"/>
</dbReference>
<dbReference type="AlphaFoldDB" id="A0A0F5IUK3"/>
<evidence type="ECO:0000313" key="2">
    <source>
        <dbReference type="EMBL" id="KKB49183.1"/>
    </source>
</evidence>
<gene>
    <name evidence="2" type="ORF">HMPREF1536_04247</name>
</gene>
<sequence length="211" mass="25042">MVGNFYTVYGDNREKNCAISEINGLSGQNLLIDLLNGFCWSLCGRLIRKTLFDERIVYKPIAMGEDLFINMQITLNVKQAAYIELYVYNYVRHSLSVTCRHNDNAITMNIEMVEAIFDLFDIHDYEQRIINKVSLLFFPFFLSCIRKNVPDTDNRLRTYYWNKEEIRSMLWRKRKFFYLACGGYLYFPVLSRIGIEVGWRGISLLRKTRFQ</sequence>
<evidence type="ECO:0000256" key="1">
    <source>
        <dbReference type="SAM" id="Phobius"/>
    </source>
</evidence>
<name>A0A0F5IUK3_9BACT</name>
<dbReference type="PATRIC" id="fig|1203610.3.peg.4322"/>
<dbReference type="HOGENOM" id="CLU_1303916_0_0_10"/>
<reference evidence="2 3" key="1">
    <citation type="submission" date="2013-04" db="EMBL/GenBank/DDBJ databases">
        <title>The Genome Sequence of Parabacteroides gordonii DSM 23371.</title>
        <authorList>
            <consortium name="The Broad Institute Genomics Platform"/>
            <person name="Earl A."/>
            <person name="Ward D."/>
            <person name="Feldgarden M."/>
            <person name="Gevers D."/>
            <person name="Martens E."/>
            <person name="Sakamoto M."/>
            <person name="Benno Y."/>
            <person name="Suzuki N."/>
            <person name="Matsunaga N."/>
            <person name="Koshihara K."/>
            <person name="Seki M."/>
            <person name="Komiya H."/>
            <person name="Walker B."/>
            <person name="Young S."/>
            <person name="Zeng Q."/>
            <person name="Gargeya S."/>
            <person name="Fitzgerald M."/>
            <person name="Haas B."/>
            <person name="Abouelleil A."/>
            <person name="Allen A.W."/>
            <person name="Alvarado L."/>
            <person name="Arachchi H.M."/>
            <person name="Berlin A.M."/>
            <person name="Chapman S.B."/>
            <person name="Gainer-Dewar J."/>
            <person name="Goldberg J."/>
            <person name="Griggs A."/>
            <person name="Gujja S."/>
            <person name="Hansen M."/>
            <person name="Howarth C."/>
            <person name="Imamovic A."/>
            <person name="Ireland A."/>
            <person name="Larimer J."/>
            <person name="McCowan C."/>
            <person name="Murphy C."/>
            <person name="Pearson M."/>
            <person name="Poon T.W."/>
            <person name="Priest M."/>
            <person name="Roberts A."/>
            <person name="Saif S."/>
            <person name="Shea T."/>
            <person name="Sisk P."/>
            <person name="Sykes S."/>
            <person name="Wortman J."/>
            <person name="Nusbaum C."/>
            <person name="Birren B."/>
        </authorList>
    </citation>
    <scope>NUCLEOTIDE SEQUENCE [LARGE SCALE GENOMIC DNA]</scope>
    <source>
        <strain evidence="2 3">MS-1</strain>
    </source>
</reference>
<organism evidence="2 3">
    <name type="scientific">Parabacteroides gordonii MS-1 = DSM 23371</name>
    <dbReference type="NCBI Taxonomy" id="1203610"/>
    <lineage>
        <taxon>Bacteria</taxon>
        <taxon>Pseudomonadati</taxon>
        <taxon>Bacteroidota</taxon>
        <taxon>Bacteroidia</taxon>
        <taxon>Bacteroidales</taxon>
        <taxon>Tannerellaceae</taxon>
        <taxon>Parabacteroides</taxon>
    </lineage>
</organism>
<dbReference type="STRING" id="1203610.HMPREF1536_04247"/>
<keyword evidence="1" id="KW-0472">Membrane</keyword>
<comment type="caution">
    <text evidence="2">The sequence shown here is derived from an EMBL/GenBank/DDBJ whole genome shotgun (WGS) entry which is preliminary data.</text>
</comment>
<evidence type="ECO:0000313" key="3">
    <source>
        <dbReference type="Proteomes" id="UP000033035"/>
    </source>
</evidence>
<dbReference type="SUPFAM" id="SSF53448">
    <property type="entry name" value="Nucleotide-diphospho-sugar transferases"/>
    <property type="match status" value="1"/>
</dbReference>
<dbReference type="EMBL" id="AQHW01000025">
    <property type="protein sequence ID" value="KKB49183.1"/>
    <property type="molecule type" value="Genomic_DNA"/>
</dbReference>
<dbReference type="RefSeq" id="WP_028729243.1">
    <property type="nucleotide sequence ID" value="NZ_KQ033920.1"/>
</dbReference>